<dbReference type="SUPFAM" id="SSF56935">
    <property type="entry name" value="Porins"/>
    <property type="match status" value="1"/>
</dbReference>
<dbReference type="RefSeq" id="WP_188443450.1">
    <property type="nucleotide sequence ID" value="NZ_BMFD01000009.1"/>
</dbReference>
<gene>
    <name evidence="4" type="ORF">GCM10010993_25200</name>
</gene>
<comment type="subcellular location">
    <subcellularLocation>
        <location evidence="1">Cell outer membrane</location>
    </subcellularLocation>
</comment>
<reference evidence="5" key="1">
    <citation type="journal article" date="2019" name="Int. J. Syst. Evol. Microbiol.">
        <title>The Global Catalogue of Microorganisms (GCM) 10K type strain sequencing project: providing services to taxonomists for standard genome sequencing and annotation.</title>
        <authorList>
            <consortium name="The Broad Institute Genomics Platform"/>
            <consortium name="The Broad Institute Genome Sequencing Center for Infectious Disease"/>
            <person name="Wu L."/>
            <person name="Ma J."/>
        </authorList>
    </citation>
    <scope>NUCLEOTIDE SEQUENCE [LARGE SCALE GENOMIC DNA]</scope>
    <source>
        <strain evidence="5">CGMCC 1.12479</strain>
    </source>
</reference>
<evidence type="ECO:0000256" key="1">
    <source>
        <dbReference type="ARBA" id="ARBA00004442"/>
    </source>
</evidence>
<evidence type="ECO:0000313" key="4">
    <source>
        <dbReference type="EMBL" id="GGC45617.1"/>
    </source>
</evidence>
<dbReference type="Proteomes" id="UP000635885">
    <property type="component" value="Unassembled WGS sequence"/>
</dbReference>
<evidence type="ECO:0008006" key="6">
    <source>
        <dbReference type="Google" id="ProtNLM"/>
    </source>
</evidence>
<name>A0ABQ1MWD4_9BACT</name>
<proteinExistence type="predicted"/>
<evidence type="ECO:0000256" key="3">
    <source>
        <dbReference type="ARBA" id="ARBA00023237"/>
    </source>
</evidence>
<keyword evidence="3" id="KW-0998">Cell outer membrane</keyword>
<keyword evidence="5" id="KW-1185">Reference proteome</keyword>
<protein>
    <recommendedName>
        <fullName evidence="6">TonB-dependent receptor</fullName>
    </recommendedName>
</protein>
<dbReference type="Gene3D" id="2.40.170.20">
    <property type="entry name" value="TonB-dependent receptor, beta-barrel domain"/>
    <property type="match status" value="1"/>
</dbReference>
<evidence type="ECO:0000256" key="2">
    <source>
        <dbReference type="ARBA" id="ARBA00023136"/>
    </source>
</evidence>
<sequence length="555" mass="63728">MINKQLIFRYIFILICTGLTFDSFAQQRGEVQDQEFVIRKDRVLTLPIQPRNFERIPVLPTPKSTANFNYLVKPFFFALPPLEIAPEASQKQFPRNREELFPGFVRLGFGNYTSPIVEARYNLWEEGDYNIGAKVKHEGFYTGPVGAENSAETHTLVGLDGTLFKDYFQLYGHVDYSRDMYNFYGYDPENILLEDYVTSQNIFNTFKLRGGISNLEKMSDLNYDANLNVRLFGDSFMAVENELGINGEVDFWFNEKLRAAVDAKLSLTTPSDEFYRDINRNYFRLNPFVEYRKEGLGVKAGANIIFENDITTNKKSDFHVYPDIQASYMLDDAFGIYAGFEGDVLRKTYYDFVMENQFLGPSDQLLNTIQNFVAKVGLKGTVNGELTYEAGVNVGKFANMHFFNTSPTDSLKFNLAYDSDTRLINYVAKVGWEYQDWYKLNASINYYQYTLNELAAAFHRPEWELNLGNTFKPMEKLLIHANLNAMGGIVSFNRGLDTTEVLPTILDLHLKIDYKITDQFSVFAVGNNLLNQSNQRFLNYPVRGIQGIGGLTFKF</sequence>
<evidence type="ECO:0000313" key="5">
    <source>
        <dbReference type="Proteomes" id="UP000635885"/>
    </source>
</evidence>
<keyword evidence="2" id="KW-0472">Membrane</keyword>
<accession>A0ABQ1MWD4</accession>
<dbReference type="EMBL" id="BMFD01000009">
    <property type="protein sequence ID" value="GGC45617.1"/>
    <property type="molecule type" value="Genomic_DNA"/>
</dbReference>
<comment type="caution">
    <text evidence="4">The sequence shown here is derived from an EMBL/GenBank/DDBJ whole genome shotgun (WGS) entry which is preliminary data.</text>
</comment>
<dbReference type="InterPro" id="IPR036942">
    <property type="entry name" value="Beta-barrel_TonB_sf"/>
</dbReference>
<organism evidence="4 5">
    <name type="scientific">Belliella aquatica</name>
    <dbReference type="NCBI Taxonomy" id="1323734"/>
    <lineage>
        <taxon>Bacteria</taxon>
        <taxon>Pseudomonadati</taxon>
        <taxon>Bacteroidota</taxon>
        <taxon>Cytophagia</taxon>
        <taxon>Cytophagales</taxon>
        <taxon>Cyclobacteriaceae</taxon>
        <taxon>Belliella</taxon>
    </lineage>
</organism>